<keyword evidence="2" id="KW-0472">Membrane</keyword>
<evidence type="ECO:0000256" key="3">
    <source>
        <dbReference type="SAM" id="SignalP"/>
    </source>
</evidence>
<feature type="chain" id="PRO_5021336914" evidence="3">
    <location>
        <begin position="19"/>
        <end position="394"/>
    </location>
</feature>
<dbReference type="VEuPathDB" id="FungiDB:SeMB42_g03933"/>
<proteinExistence type="predicted"/>
<evidence type="ECO:0000256" key="1">
    <source>
        <dbReference type="SAM" id="MobiDB-lite"/>
    </source>
</evidence>
<reference evidence="4 5" key="1">
    <citation type="journal article" date="2019" name="Sci. Rep.">
        <title>Comparative genomics of chytrid fungi reveal insights into the obligate biotrophic and pathogenic lifestyle of Synchytrium endobioticum.</title>
        <authorList>
            <person name="van de Vossenberg B.T.L.H."/>
            <person name="Warris S."/>
            <person name="Nguyen H.D.T."/>
            <person name="van Gent-Pelzer M.P.E."/>
            <person name="Joly D.L."/>
            <person name="van de Geest H.C."/>
            <person name="Bonants P.J.M."/>
            <person name="Smith D.S."/>
            <person name="Levesque C.A."/>
            <person name="van der Lee T.A.J."/>
        </authorList>
    </citation>
    <scope>NUCLEOTIDE SEQUENCE [LARGE SCALE GENOMIC DNA]</scope>
    <source>
        <strain evidence="4 5">LEV6574</strain>
    </source>
</reference>
<dbReference type="Proteomes" id="UP000320475">
    <property type="component" value="Unassembled WGS sequence"/>
</dbReference>
<protein>
    <submittedName>
        <fullName evidence="4">Uncharacterized protein</fullName>
    </submittedName>
</protein>
<feature type="transmembrane region" description="Helical" evidence="2">
    <location>
        <begin position="217"/>
        <end position="244"/>
    </location>
</feature>
<accession>A0A507CKE0</accession>
<keyword evidence="3" id="KW-0732">Signal</keyword>
<keyword evidence="2" id="KW-0812">Transmembrane</keyword>
<feature type="region of interest" description="Disordered" evidence="1">
    <location>
        <begin position="109"/>
        <end position="135"/>
    </location>
</feature>
<dbReference type="VEuPathDB" id="FungiDB:SeMB42_g03555"/>
<comment type="caution">
    <text evidence="4">The sequence shown here is derived from an EMBL/GenBank/DDBJ whole genome shotgun (WGS) entry which is preliminary data.</text>
</comment>
<name>A0A507CKE0_9FUNG</name>
<feature type="region of interest" description="Disordered" evidence="1">
    <location>
        <begin position="285"/>
        <end position="308"/>
    </location>
</feature>
<feature type="compositionally biased region" description="Polar residues" evidence="1">
    <location>
        <begin position="289"/>
        <end position="299"/>
    </location>
</feature>
<feature type="signal peptide" evidence="3">
    <location>
        <begin position="1"/>
        <end position="18"/>
    </location>
</feature>
<feature type="region of interest" description="Disordered" evidence="1">
    <location>
        <begin position="37"/>
        <end position="78"/>
    </location>
</feature>
<dbReference type="EMBL" id="QEAM01000408">
    <property type="protein sequence ID" value="TPX40158.1"/>
    <property type="molecule type" value="Genomic_DNA"/>
</dbReference>
<dbReference type="AlphaFoldDB" id="A0A507CKE0"/>
<evidence type="ECO:0000313" key="4">
    <source>
        <dbReference type="EMBL" id="TPX40158.1"/>
    </source>
</evidence>
<organism evidence="4 5">
    <name type="scientific">Synchytrium endobioticum</name>
    <dbReference type="NCBI Taxonomy" id="286115"/>
    <lineage>
        <taxon>Eukaryota</taxon>
        <taxon>Fungi</taxon>
        <taxon>Fungi incertae sedis</taxon>
        <taxon>Chytridiomycota</taxon>
        <taxon>Chytridiomycota incertae sedis</taxon>
        <taxon>Chytridiomycetes</taxon>
        <taxon>Synchytriales</taxon>
        <taxon>Synchytriaceae</taxon>
        <taxon>Synchytrium</taxon>
    </lineage>
</organism>
<gene>
    <name evidence="4" type="ORF">SeLEV6574_g06751</name>
</gene>
<feature type="compositionally biased region" description="Low complexity" evidence="1">
    <location>
        <begin position="39"/>
        <end position="78"/>
    </location>
</feature>
<evidence type="ECO:0000256" key="2">
    <source>
        <dbReference type="SAM" id="Phobius"/>
    </source>
</evidence>
<evidence type="ECO:0000313" key="5">
    <source>
        <dbReference type="Proteomes" id="UP000320475"/>
    </source>
</evidence>
<keyword evidence="2" id="KW-1133">Transmembrane helix</keyword>
<sequence>MFTLKTFLLFAMLGLTMAQNECNMNVDASACLTDAGRETPTPTSYPTPTFLDTTEPPTTVTAFPTTSTGTTSETSMTTIPDPATLNNLVVLNRRQAGVIQAASATIRAQTSHSVQPSSQPSPIPASPTPGSSMAVSSARRINSPLILSVILMARLCVSGSAYANSSVAALSDPSIPDVRHQAGLMTVDDASNSLTSSRPHGPSHRRQRLVRKDELPLGMLIGVIFVGAAALGAAFTIFIFYCVYDRLRSSHQCLPAMPNTVLYTIPPVQHGAVVLSALRKDGDTRAVLPSTSHSRSNSGGMDDTRRKQGRVAAGGVGSTLFGGGDEAVAGWRLQVDSDLGRRASARPQEVRGLLAPCQLEIQGVSLMSGENENCVTMGVDGLHDALGIVKYSTV</sequence>